<evidence type="ECO:0000313" key="2">
    <source>
        <dbReference type="Proteomes" id="UP000594121"/>
    </source>
</evidence>
<dbReference type="InParanoid" id="A0A7L9FJM4"/>
<accession>A0A7L9FJM4</accession>
<dbReference type="KEGG" id="thel:IG193_01060"/>
<proteinExistence type="predicted"/>
<protein>
    <submittedName>
        <fullName evidence="1">Uncharacterized protein</fullName>
    </submittedName>
</protein>
<keyword evidence="2" id="KW-1185">Reference proteome</keyword>
<name>A0A7L9FJM4_9CREN</name>
<dbReference type="RefSeq" id="WP_192819058.1">
    <property type="nucleotide sequence ID" value="NZ_CP062310.1"/>
</dbReference>
<sequence>MPGSGAEKRATAGLPLIGEEVYLRALTGYLVGSELLCGAGRVALVPLNDRICLSPSAAIAAAYWSKSGLKEGVVAVFEYNQSNPSETADRVLKWGPDTIAILFGGESRLGDVNRYAIDFLRALRDRGFKGRLVIHVRTWLATKGLENVLADPELARYLESLPEIRVFTANLDAKKFYYSRVAVSAGKASLQTLAESNLNNEHVSLLRNSLPPP</sequence>
<dbReference type="GeneID" id="59148442"/>
<dbReference type="EMBL" id="CP062310">
    <property type="protein sequence ID" value="QOJ79086.1"/>
    <property type="molecule type" value="Genomic_DNA"/>
</dbReference>
<gene>
    <name evidence="1" type="ORF">IG193_01060</name>
</gene>
<evidence type="ECO:0000313" key="1">
    <source>
        <dbReference type="EMBL" id="QOJ79086.1"/>
    </source>
</evidence>
<dbReference type="AlphaFoldDB" id="A0A7L9FJM4"/>
<dbReference type="Proteomes" id="UP000594121">
    <property type="component" value="Chromosome"/>
</dbReference>
<organism evidence="1 2">
    <name type="scientific">Infirmifilum lucidum</name>
    <dbReference type="NCBI Taxonomy" id="2776706"/>
    <lineage>
        <taxon>Archaea</taxon>
        <taxon>Thermoproteota</taxon>
        <taxon>Thermoprotei</taxon>
        <taxon>Thermofilales</taxon>
        <taxon>Thermofilaceae</taxon>
        <taxon>Infirmifilum</taxon>
    </lineage>
</organism>
<reference evidence="1 2" key="1">
    <citation type="submission" date="2020-10" db="EMBL/GenBank/DDBJ databases">
        <title>Thermofilum lucidum 3507LT sp. nov. a novel member of Thermofilaceae family isolated from Chile hot spring, and proposal of description order Thermofilales.</title>
        <authorList>
            <person name="Zayulina K.S."/>
            <person name="Elcheninov A.G."/>
            <person name="Toshchakov S.V."/>
            <person name="Kublanov I.V."/>
        </authorList>
    </citation>
    <scope>NUCLEOTIDE SEQUENCE [LARGE SCALE GENOMIC DNA]</scope>
    <source>
        <strain evidence="1 2">3507LT</strain>
    </source>
</reference>